<organism evidence="1 2">
    <name type="scientific">Elysia crispata</name>
    <name type="common">lettuce slug</name>
    <dbReference type="NCBI Taxonomy" id="231223"/>
    <lineage>
        <taxon>Eukaryota</taxon>
        <taxon>Metazoa</taxon>
        <taxon>Spiralia</taxon>
        <taxon>Lophotrochozoa</taxon>
        <taxon>Mollusca</taxon>
        <taxon>Gastropoda</taxon>
        <taxon>Heterobranchia</taxon>
        <taxon>Euthyneura</taxon>
        <taxon>Panpulmonata</taxon>
        <taxon>Sacoglossa</taxon>
        <taxon>Placobranchoidea</taxon>
        <taxon>Plakobranchidae</taxon>
        <taxon>Elysia</taxon>
    </lineage>
</organism>
<dbReference type="Proteomes" id="UP001283361">
    <property type="component" value="Unassembled WGS sequence"/>
</dbReference>
<comment type="caution">
    <text evidence="1">The sequence shown here is derived from an EMBL/GenBank/DDBJ whole genome shotgun (WGS) entry which is preliminary data.</text>
</comment>
<dbReference type="EMBL" id="JAWDGP010002420">
    <property type="protein sequence ID" value="KAK3783347.1"/>
    <property type="molecule type" value="Genomic_DNA"/>
</dbReference>
<evidence type="ECO:0000313" key="2">
    <source>
        <dbReference type="Proteomes" id="UP001283361"/>
    </source>
</evidence>
<evidence type="ECO:0000313" key="1">
    <source>
        <dbReference type="EMBL" id="KAK3783347.1"/>
    </source>
</evidence>
<reference evidence="1" key="1">
    <citation type="journal article" date="2023" name="G3 (Bethesda)">
        <title>A reference genome for the long-term kleptoplast-retaining sea slug Elysia crispata morphotype clarki.</title>
        <authorList>
            <person name="Eastman K.E."/>
            <person name="Pendleton A.L."/>
            <person name="Shaikh M.A."/>
            <person name="Suttiyut T."/>
            <person name="Ogas R."/>
            <person name="Tomko P."/>
            <person name="Gavelis G."/>
            <person name="Widhalm J.R."/>
            <person name="Wisecaver J.H."/>
        </authorList>
    </citation>
    <scope>NUCLEOTIDE SEQUENCE</scope>
    <source>
        <strain evidence="1">ECLA1</strain>
    </source>
</reference>
<sequence>MYAVAHDEGMIGVANKKRKMMFDDALNFNNFPGDAADINHDSKTLQFNGNAGPLCLSGRRFLTLYKGNCNSVYHTEEWLPCGSTLFSPLTEDIMVNTQNIEQFSSTHGQFCVSDESGQYSTTLTGQVLHLWRFCPKKQKLFISRSFLFQKYQDFLQVQQVLQQL</sequence>
<protein>
    <submittedName>
        <fullName evidence="1">Uncharacterized protein</fullName>
    </submittedName>
</protein>
<gene>
    <name evidence="1" type="ORF">RRG08_044353</name>
</gene>
<proteinExistence type="predicted"/>
<name>A0AAE1DUL6_9GAST</name>
<keyword evidence="2" id="KW-1185">Reference proteome</keyword>
<accession>A0AAE1DUL6</accession>
<dbReference type="AlphaFoldDB" id="A0AAE1DUL6"/>